<dbReference type="Gene3D" id="3.40.50.2300">
    <property type="match status" value="1"/>
</dbReference>
<protein>
    <recommendedName>
        <fullName evidence="3">Response regulator receiver domain-containing protein</fullName>
    </recommendedName>
</protein>
<dbReference type="EMBL" id="ASHL01000001">
    <property type="protein sequence ID" value="EPD14228.1"/>
    <property type="molecule type" value="Genomic_DNA"/>
</dbReference>
<dbReference type="AlphaFoldDB" id="A0AB33Z569"/>
<dbReference type="RefSeq" id="WP_016389766.1">
    <property type="nucleotide sequence ID" value="NZ_KE646805.1"/>
</dbReference>
<evidence type="ECO:0000313" key="2">
    <source>
        <dbReference type="Proteomes" id="UP000015462"/>
    </source>
</evidence>
<dbReference type="Proteomes" id="UP000015462">
    <property type="component" value="Unassembled WGS sequence"/>
</dbReference>
<evidence type="ECO:0008006" key="3">
    <source>
        <dbReference type="Google" id="ProtNLM"/>
    </source>
</evidence>
<sequence>METLNILVVEDDDTAFHSYEDAADELSSESFRIQLERSTSAEAAIQKLNNAAFQGAIIDLNLLGEHDSEHASGNEVISEINHNFRIPIIVASGNISNLDPKFEINDNQFIKIFNRDEKTNIEIFEEIIKIYKTGILSIIGGMGLIEKKLNEVFWDHLSKDIDAWFTTDKNVERSLLRYTLNHLSAYLDENDDPIDSYREAEFYLKPPIKNIIASGDILRKPESKERFILLSPACDVAIRNAGADEKPIINAKSLVLGKISDSAPHSLVNNELTKNVGKSSAVSFVTKVVRGTELKCAFLPEYKELEEGIIDFQNLMTISLTEYMKLERLATVSESFFKDIQSRFSSYYARQGTPDLNKKNIIDSYKTQHFP</sequence>
<accession>A0AB33Z569</accession>
<reference evidence="1 2" key="1">
    <citation type="journal article" date="2013" name="Genome Announc.">
        <title>Genome Sequence of the Pyrene- and Fluoranthene-Degrading Bacterium Cycloclasticus sp. Strain PY97M.</title>
        <authorList>
            <person name="Cui Z."/>
            <person name="Xu G."/>
            <person name="Li Q."/>
            <person name="Gao W."/>
            <person name="Zheng L."/>
        </authorList>
    </citation>
    <scope>NUCLEOTIDE SEQUENCE [LARGE SCALE GENOMIC DNA]</scope>
    <source>
        <strain evidence="1 2">PY97M</strain>
    </source>
</reference>
<name>A0AB33Z569_9GAMM</name>
<comment type="caution">
    <text evidence="1">The sequence shown here is derived from an EMBL/GenBank/DDBJ whole genome shotgun (WGS) entry which is preliminary data.</text>
</comment>
<dbReference type="SUPFAM" id="SSF52172">
    <property type="entry name" value="CheY-like"/>
    <property type="match status" value="1"/>
</dbReference>
<proteinExistence type="predicted"/>
<dbReference type="InterPro" id="IPR011006">
    <property type="entry name" value="CheY-like_superfamily"/>
</dbReference>
<evidence type="ECO:0000313" key="1">
    <source>
        <dbReference type="EMBL" id="EPD14228.1"/>
    </source>
</evidence>
<keyword evidence="2" id="KW-1185">Reference proteome</keyword>
<organism evidence="1 2">
    <name type="scientific">Cycloclasticus pugetii</name>
    <dbReference type="NCBI Taxonomy" id="34068"/>
    <lineage>
        <taxon>Bacteria</taxon>
        <taxon>Pseudomonadati</taxon>
        <taxon>Pseudomonadota</taxon>
        <taxon>Gammaproteobacteria</taxon>
        <taxon>Thiotrichales</taxon>
        <taxon>Piscirickettsiaceae</taxon>
        <taxon>Cycloclasticus</taxon>
    </lineage>
</organism>
<gene>
    <name evidence="1" type="ORF">L196_01985</name>
</gene>